<evidence type="ECO:0000313" key="8">
    <source>
        <dbReference type="EMBL" id="MEX0426693.1"/>
    </source>
</evidence>
<feature type="transmembrane region" description="Helical" evidence="6">
    <location>
        <begin position="102"/>
        <end position="124"/>
    </location>
</feature>
<evidence type="ECO:0000256" key="5">
    <source>
        <dbReference type="ARBA" id="ARBA00023136"/>
    </source>
</evidence>
<dbReference type="InterPro" id="IPR000515">
    <property type="entry name" value="MetI-like"/>
</dbReference>
<comment type="similarity">
    <text evidence="6">Belongs to the binding-protein-dependent transport system permease family.</text>
</comment>
<sequence length="234" mass="24637">MTLLAPHTVRAASEPSCYSRLVNHWVCPSYWHDRGGELRSALVQHLEITVVAVALGMVVAIPLALLARRLGWLRQGVLGLTTALYTVPSLALFPLLVPFTGLTMTTVVIGLAVYALTILVRAVVDGLDAVPPDVRDAADGLGYGPVRRLARIELPLAVPVILAGLRVATVSTVALTTVGSLVAYGGLGNLIADGVRTDFRAELLSAAVLCVVLAVVLDIVLVLAGRAVTGWRRA</sequence>
<feature type="domain" description="ABC transmembrane type-1" evidence="7">
    <location>
        <begin position="42"/>
        <end position="221"/>
    </location>
</feature>
<keyword evidence="3 6" id="KW-0812">Transmembrane</keyword>
<evidence type="ECO:0000259" key="7">
    <source>
        <dbReference type="PROSITE" id="PS50928"/>
    </source>
</evidence>
<dbReference type="Proteomes" id="UP001556631">
    <property type="component" value="Unassembled WGS sequence"/>
</dbReference>
<protein>
    <submittedName>
        <fullName evidence="8">ABC transporter permease</fullName>
    </submittedName>
</protein>
<keyword evidence="5 6" id="KW-0472">Membrane</keyword>
<feature type="transmembrane region" description="Helical" evidence="6">
    <location>
        <begin position="156"/>
        <end position="183"/>
    </location>
</feature>
<dbReference type="Pfam" id="PF00528">
    <property type="entry name" value="BPD_transp_1"/>
    <property type="match status" value="1"/>
</dbReference>
<gene>
    <name evidence="8" type="ORF">AB3X52_03600</name>
</gene>
<evidence type="ECO:0000256" key="2">
    <source>
        <dbReference type="ARBA" id="ARBA00022448"/>
    </source>
</evidence>
<keyword evidence="9" id="KW-1185">Reference proteome</keyword>
<keyword evidence="4 6" id="KW-1133">Transmembrane helix</keyword>
<feature type="transmembrane region" description="Helical" evidence="6">
    <location>
        <begin position="203"/>
        <end position="224"/>
    </location>
</feature>
<proteinExistence type="inferred from homology"/>
<dbReference type="EMBL" id="JBFPJR010000004">
    <property type="protein sequence ID" value="MEX0426693.1"/>
    <property type="molecule type" value="Genomic_DNA"/>
</dbReference>
<dbReference type="SUPFAM" id="SSF161098">
    <property type="entry name" value="MetI-like"/>
    <property type="match status" value="1"/>
</dbReference>
<evidence type="ECO:0000256" key="4">
    <source>
        <dbReference type="ARBA" id="ARBA00022989"/>
    </source>
</evidence>
<name>A0ABV3SXD0_9ACTN</name>
<accession>A0ABV3SXD0</accession>
<evidence type="ECO:0000256" key="6">
    <source>
        <dbReference type="RuleBase" id="RU363032"/>
    </source>
</evidence>
<dbReference type="CDD" id="cd06261">
    <property type="entry name" value="TM_PBP2"/>
    <property type="match status" value="1"/>
</dbReference>
<organism evidence="8 9">
    <name type="scientific">Nocardioides eburneus</name>
    <dbReference type="NCBI Taxonomy" id="3231482"/>
    <lineage>
        <taxon>Bacteria</taxon>
        <taxon>Bacillati</taxon>
        <taxon>Actinomycetota</taxon>
        <taxon>Actinomycetes</taxon>
        <taxon>Propionibacteriales</taxon>
        <taxon>Nocardioidaceae</taxon>
        <taxon>Nocardioides</taxon>
    </lineage>
</organism>
<dbReference type="Gene3D" id="1.10.3720.10">
    <property type="entry name" value="MetI-like"/>
    <property type="match status" value="1"/>
</dbReference>
<comment type="subcellular location">
    <subcellularLocation>
        <location evidence="6">Cell membrane</location>
        <topology evidence="6">Multi-pass membrane protein</topology>
    </subcellularLocation>
    <subcellularLocation>
        <location evidence="1">Membrane</location>
        <topology evidence="1">Multi-pass membrane protein</topology>
    </subcellularLocation>
</comment>
<feature type="transmembrane region" description="Helical" evidence="6">
    <location>
        <begin position="48"/>
        <end position="65"/>
    </location>
</feature>
<keyword evidence="2 6" id="KW-0813">Transport</keyword>
<dbReference type="PROSITE" id="PS50928">
    <property type="entry name" value="ABC_TM1"/>
    <property type="match status" value="1"/>
</dbReference>
<dbReference type="RefSeq" id="WP_367991409.1">
    <property type="nucleotide sequence ID" value="NZ_JBFPJR010000004.1"/>
</dbReference>
<dbReference type="InterPro" id="IPR051204">
    <property type="entry name" value="ABC_transp_perm/SBD"/>
</dbReference>
<feature type="transmembrane region" description="Helical" evidence="6">
    <location>
        <begin position="77"/>
        <end position="96"/>
    </location>
</feature>
<dbReference type="PANTHER" id="PTHR30177:SF4">
    <property type="entry name" value="OSMOPROTECTANT IMPORT PERMEASE PROTEIN OSMW"/>
    <property type="match status" value="1"/>
</dbReference>
<evidence type="ECO:0000256" key="3">
    <source>
        <dbReference type="ARBA" id="ARBA00022692"/>
    </source>
</evidence>
<evidence type="ECO:0000256" key="1">
    <source>
        <dbReference type="ARBA" id="ARBA00004141"/>
    </source>
</evidence>
<evidence type="ECO:0000313" key="9">
    <source>
        <dbReference type="Proteomes" id="UP001556631"/>
    </source>
</evidence>
<comment type="caution">
    <text evidence="8">The sequence shown here is derived from an EMBL/GenBank/DDBJ whole genome shotgun (WGS) entry which is preliminary data.</text>
</comment>
<dbReference type="InterPro" id="IPR035906">
    <property type="entry name" value="MetI-like_sf"/>
</dbReference>
<reference evidence="8 9" key="1">
    <citation type="submission" date="2024-07" db="EMBL/GenBank/DDBJ databases">
        <authorList>
            <person name="Lee S."/>
            <person name="Kang M."/>
        </authorList>
    </citation>
    <scope>NUCLEOTIDE SEQUENCE [LARGE SCALE GENOMIC DNA]</scope>
    <source>
        <strain evidence="8 9">DS6</strain>
    </source>
</reference>
<dbReference type="PANTHER" id="PTHR30177">
    <property type="entry name" value="GLYCINE BETAINE/L-PROLINE TRANSPORT SYSTEM PERMEASE PROTEIN PROW"/>
    <property type="match status" value="1"/>
</dbReference>